<dbReference type="STRING" id="119000.SAMN05661010_02162"/>
<evidence type="ECO:0000256" key="1">
    <source>
        <dbReference type="ARBA" id="ARBA00001917"/>
    </source>
</evidence>
<accession>A0A1G9LN34</accession>
<dbReference type="PANTHER" id="PTHR43303:SF4">
    <property type="entry name" value="NADPH DEHYDROGENASE C23G7.10C-RELATED"/>
    <property type="match status" value="1"/>
</dbReference>
<evidence type="ECO:0000256" key="2">
    <source>
        <dbReference type="ARBA" id="ARBA00022630"/>
    </source>
</evidence>
<feature type="domain" description="NADH:flavin oxidoreductase/NADH oxidase N-terminal" evidence="6">
    <location>
        <begin position="5"/>
        <end position="353"/>
    </location>
</feature>
<keyword evidence="4" id="KW-0521">NADP</keyword>
<dbReference type="Pfam" id="PF00724">
    <property type="entry name" value="Oxidored_FMN"/>
    <property type="match status" value="1"/>
</dbReference>
<evidence type="ECO:0000313" key="7">
    <source>
        <dbReference type="EMBL" id="SDL63197.1"/>
    </source>
</evidence>
<dbReference type="RefSeq" id="WP_089728398.1">
    <property type="nucleotide sequence ID" value="NZ_FNGI01000005.1"/>
</dbReference>
<gene>
    <name evidence="7" type="ORF">SAMN05661010_02162</name>
</gene>
<dbReference type="Proteomes" id="UP000198654">
    <property type="component" value="Unassembled WGS sequence"/>
</dbReference>
<dbReference type="GO" id="GO:0010181">
    <property type="term" value="F:FMN binding"/>
    <property type="evidence" value="ECO:0007669"/>
    <property type="project" value="InterPro"/>
</dbReference>
<comment type="cofactor">
    <cofactor evidence="1">
        <name>FMN</name>
        <dbReference type="ChEBI" id="CHEBI:58210"/>
    </cofactor>
</comment>
<keyword evidence="2" id="KW-0285">Flavoprotein</keyword>
<dbReference type="GO" id="GO:0050661">
    <property type="term" value="F:NADP binding"/>
    <property type="evidence" value="ECO:0007669"/>
    <property type="project" value="InterPro"/>
</dbReference>
<dbReference type="PANTHER" id="PTHR43303">
    <property type="entry name" value="NADPH DEHYDROGENASE C23G7.10C-RELATED"/>
    <property type="match status" value="1"/>
</dbReference>
<keyword evidence="3" id="KW-0288">FMN</keyword>
<evidence type="ECO:0000313" key="8">
    <source>
        <dbReference type="Proteomes" id="UP000198654"/>
    </source>
</evidence>
<dbReference type="Gene3D" id="3.20.20.70">
    <property type="entry name" value="Aldolase class I"/>
    <property type="match status" value="1"/>
</dbReference>
<proteinExistence type="predicted"/>
<dbReference type="OrthoDB" id="8523426at2"/>
<organism evidence="7 8">
    <name type="scientific">Modicisalibacter muralis</name>
    <dbReference type="NCBI Taxonomy" id="119000"/>
    <lineage>
        <taxon>Bacteria</taxon>
        <taxon>Pseudomonadati</taxon>
        <taxon>Pseudomonadota</taxon>
        <taxon>Gammaproteobacteria</taxon>
        <taxon>Oceanospirillales</taxon>
        <taxon>Halomonadaceae</taxon>
        <taxon>Modicisalibacter</taxon>
    </lineage>
</organism>
<dbReference type="SUPFAM" id="SSF51395">
    <property type="entry name" value="FMN-linked oxidoreductases"/>
    <property type="match status" value="1"/>
</dbReference>
<dbReference type="InterPro" id="IPR001155">
    <property type="entry name" value="OxRdtase_FMN_N"/>
</dbReference>
<keyword evidence="8" id="KW-1185">Reference proteome</keyword>
<name>A0A1G9LN34_9GAMM</name>
<dbReference type="InterPro" id="IPR013785">
    <property type="entry name" value="Aldolase_TIM"/>
</dbReference>
<dbReference type="GO" id="GO:0003959">
    <property type="term" value="F:NADPH dehydrogenase activity"/>
    <property type="evidence" value="ECO:0007669"/>
    <property type="project" value="InterPro"/>
</dbReference>
<dbReference type="AlphaFoldDB" id="A0A1G9LN34"/>
<reference evidence="7 8" key="1">
    <citation type="submission" date="2016-10" db="EMBL/GenBank/DDBJ databases">
        <authorList>
            <person name="de Groot N.N."/>
        </authorList>
    </citation>
    <scope>NUCLEOTIDE SEQUENCE [LARGE SCALE GENOMIC DNA]</scope>
    <source>
        <strain evidence="7 8">DSM 14789</strain>
    </source>
</reference>
<evidence type="ECO:0000256" key="5">
    <source>
        <dbReference type="ARBA" id="ARBA00023002"/>
    </source>
</evidence>
<keyword evidence="5" id="KW-0560">Oxidoreductase</keyword>
<dbReference type="InterPro" id="IPR044152">
    <property type="entry name" value="YqjM-like"/>
</dbReference>
<dbReference type="EMBL" id="FNGI01000005">
    <property type="protein sequence ID" value="SDL63197.1"/>
    <property type="molecule type" value="Genomic_DNA"/>
</dbReference>
<dbReference type="CDD" id="cd02932">
    <property type="entry name" value="OYE_YqiM_FMN"/>
    <property type="match status" value="1"/>
</dbReference>
<sequence>MSPLLHSPLQLRSVTLRNRVVISPMCQYSAQNGYANDWHLVQLGRYALGGAGLIFTEATAVEERGRITHGDLGLWTDEQIPGLRRITDFLRTQGAAPAIQLSHAGRKGSAQRPWHGASQLSAADLAERDEARWDTVAPSAVPPTHEWIPPHALEQDELVELKQAWRSAARRSREAGFEVLEIHAAHGYLLHQFLSPLSNTRNDRYGGSREGRCRYPLEIVEAVRAEWPEDKPLFMRISAVDGAEDGWQLEDSLALCDELKTRGVDVVDCSSGGLARPAVAAPTVRQEYGFQVPFAAAIRNACRLPTMAVGLILDPEHAESVLQENRADLIAIAREALNNPNWALHAEQALDDNAGFSNWPEQIGWWLANRSRRLQALANETHESKINT</sequence>
<protein>
    <submittedName>
        <fullName evidence="7">2,4-dienoyl-CoA reductase</fullName>
    </submittedName>
</protein>
<evidence type="ECO:0000256" key="4">
    <source>
        <dbReference type="ARBA" id="ARBA00022857"/>
    </source>
</evidence>
<evidence type="ECO:0000259" key="6">
    <source>
        <dbReference type="Pfam" id="PF00724"/>
    </source>
</evidence>
<evidence type="ECO:0000256" key="3">
    <source>
        <dbReference type="ARBA" id="ARBA00022643"/>
    </source>
</evidence>